<accession>A0A3B1D7G4</accession>
<sequence length="346" mass="39256">MPRKNRRLILLVGLLGTFFFSSDVFSAKRLPLLKEIQVQSSIDRSMQPALMWLPKKARTQKTPMLVFLHSWSGNYKQNNGTWQKEAVDRGWIYLHPHFRGANKSPKACGSRLARQDILDAISAISKRYKVDSTRIYLAGHSGGGHMAMLMAGYHPSRFSAVSSWCGISNLKNWYLYHAPRGREGKYAKMVSSCCGGKPGHSQKIDAQYKARSPWQHLKNIGNLPFDLNAGVYDGQKGSVPFYQSLRAFNAVANAHGDKEKAISEEVLLELWNTHTLNLPEESDIAKDKEYERAIILRRQTGKTRVTIFDGNHESLAHSACNWLAKQQRQTKIETKKKTKTTRKRTP</sequence>
<feature type="domain" description="Peptidase S9 prolyl oligopeptidase catalytic" evidence="4">
    <location>
        <begin position="87"/>
        <end position="252"/>
    </location>
</feature>
<feature type="compositionally biased region" description="Basic residues" evidence="3">
    <location>
        <begin position="336"/>
        <end position="346"/>
    </location>
</feature>
<name>A0A3B1D7G4_9ZZZZ</name>
<evidence type="ECO:0000256" key="2">
    <source>
        <dbReference type="ARBA" id="ARBA00022801"/>
    </source>
</evidence>
<evidence type="ECO:0000256" key="3">
    <source>
        <dbReference type="SAM" id="MobiDB-lite"/>
    </source>
</evidence>
<reference evidence="5" key="1">
    <citation type="submission" date="2018-06" db="EMBL/GenBank/DDBJ databases">
        <authorList>
            <person name="Zhirakovskaya E."/>
        </authorList>
    </citation>
    <scope>NUCLEOTIDE SEQUENCE</scope>
</reference>
<feature type="region of interest" description="Disordered" evidence="3">
    <location>
        <begin position="327"/>
        <end position="346"/>
    </location>
</feature>
<gene>
    <name evidence="5" type="ORF">MNBD_PLANCTO02-255</name>
</gene>
<dbReference type="InterPro" id="IPR001375">
    <property type="entry name" value="Peptidase_S9_cat"/>
</dbReference>
<evidence type="ECO:0000313" key="5">
    <source>
        <dbReference type="EMBL" id="VAX38189.1"/>
    </source>
</evidence>
<dbReference type="InterPro" id="IPR050955">
    <property type="entry name" value="Plant_Biomass_Hydrol_Est"/>
</dbReference>
<protein>
    <recommendedName>
        <fullName evidence="4">Peptidase S9 prolyl oligopeptidase catalytic domain-containing protein</fullName>
    </recommendedName>
</protein>
<dbReference type="GO" id="GO:0006508">
    <property type="term" value="P:proteolysis"/>
    <property type="evidence" value="ECO:0007669"/>
    <property type="project" value="InterPro"/>
</dbReference>
<dbReference type="Gene3D" id="3.40.50.1820">
    <property type="entry name" value="alpha/beta hydrolase"/>
    <property type="match status" value="1"/>
</dbReference>
<dbReference type="InterPro" id="IPR029058">
    <property type="entry name" value="AB_hydrolase_fold"/>
</dbReference>
<keyword evidence="2" id="KW-0378">Hydrolase</keyword>
<dbReference type="AlphaFoldDB" id="A0A3B1D7G4"/>
<keyword evidence="1" id="KW-0732">Signal</keyword>
<evidence type="ECO:0000259" key="4">
    <source>
        <dbReference type="Pfam" id="PF00326"/>
    </source>
</evidence>
<evidence type="ECO:0000256" key="1">
    <source>
        <dbReference type="ARBA" id="ARBA00022729"/>
    </source>
</evidence>
<dbReference type="Pfam" id="PF00326">
    <property type="entry name" value="Peptidase_S9"/>
    <property type="match status" value="1"/>
</dbReference>
<proteinExistence type="predicted"/>
<organism evidence="5">
    <name type="scientific">hydrothermal vent metagenome</name>
    <dbReference type="NCBI Taxonomy" id="652676"/>
    <lineage>
        <taxon>unclassified sequences</taxon>
        <taxon>metagenomes</taxon>
        <taxon>ecological metagenomes</taxon>
    </lineage>
</organism>
<dbReference type="GO" id="GO:0008236">
    <property type="term" value="F:serine-type peptidase activity"/>
    <property type="evidence" value="ECO:0007669"/>
    <property type="project" value="InterPro"/>
</dbReference>
<dbReference type="PANTHER" id="PTHR43037">
    <property type="entry name" value="UNNAMED PRODUCT-RELATED"/>
    <property type="match status" value="1"/>
</dbReference>
<dbReference type="PANTHER" id="PTHR43037:SF5">
    <property type="entry name" value="FERULOYL ESTERASE"/>
    <property type="match status" value="1"/>
</dbReference>
<dbReference type="SUPFAM" id="SSF53474">
    <property type="entry name" value="alpha/beta-Hydrolases"/>
    <property type="match status" value="1"/>
</dbReference>
<dbReference type="EMBL" id="UOGL01000168">
    <property type="protein sequence ID" value="VAX38189.1"/>
    <property type="molecule type" value="Genomic_DNA"/>
</dbReference>